<proteinExistence type="predicted"/>
<evidence type="ECO:0000313" key="1">
    <source>
        <dbReference type="EMBL" id="KAJ8403356.1"/>
    </source>
</evidence>
<sequence length="106" mass="11525">MNADLCHLSWLIRLPESSSVGQRAPPPLHTAPVALIDTAPPPHAQRRAHTHLILMSSASAFTWGRKFIAGLERGLPVYRRSLSLLRRALGRVCGLGARYAAIAPNV</sequence>
<reference evidence="1" key="1">
    <citation type="journal article" date="2023" name="Science">
        <title>Genome structures resolve the early diversification of teleost fishes.</title>
        <authorList>
            <person name="Parey E."/>
            <person name="Louis A."/>
            <person name="Montfort J."/>
            <person name="Bouchez O."/>
            <person name="Roques C."/>
            <person name="Iampietro C."/>
            <person name="Lluch J."/>
            <person name="Castinel A."/>
            <person name="Donnadieu C."/>
            <person name="Desvignes T."/>
            <person name="Floi Bucao C."/>
            <person name="Jouanno E."/>
            <person name="Wen M."/>
            <person name="Mejri S."/>
            <person name="Dirks R."/>
            <person name="Jansen H."/>
            <person name="Henkel C."/>
            <person name="Chen W.J."/>
            <person name="Zahm M."/>
            <person name="Cabau C."/>
            <person name="Klopp C."/>
            <person name="Thompson A.W."/>
            <person name="Robinson-Rechavi M."/>
            <person name="Braasch I."/>
            <person name="Lecointre G."/>
            <person name="Bobe J."/>
            <person name="Postlethwait J.H."/>
            <person name="Berthelot C."/>
            <person name="Roest Crollius H."/>
            <person name="Guiguen Y."/>
        </authorList>
    </citation>
    <scope>NUCLEOTIDE SEQUENCE</scope>
    <source>
        <strain evidence="1">NC1722</strain>
    </source>
</reference>
<dbReference type="EMBL" id="JAINUG010000058">
    <property type="protein sequence ID" value="KAJ8403356.1"/>
    <property type="molecule type" value="Genomic_DNA"/>
</dbReference>
<dbReference type="Proteomes" id="UP001221898">
    <property type="component" value="Unassembled WGS sequence"/>
</dbReference>
<name>A0AAD7SKZ1_9TELE</name>
<evidence type="ECO:0000313" key="2">
    <source>
        <dbReference type="Proteomes" id="UP001221898"/>
    </source>
</evidence>
<gene>
    <name evidence="1" type="ORF">AAFF_G00351280</name>
</gene>
<comment type="caution">
    <text evidence="1">The sequence shown here is derived from an EMBL/GenBank/DDBJ whole genome shotgun (WGS) entry which is preliminary data.</text>
</comment>
<organism evidence="1 2">
    <name type="scientific">Aldrovandia affinis</name>
    <dbReference type="NCBI Taxonomy" id="143900"/>
    <lineage>
        <taxon>Eukaryota</taxon>
        <taxon>Metazoa</taxon>
        <taxon>Chordata</taxon>
        <taxon>Craniata</taxon>
        <taxon>Vertebrata</taxon>
        <taxon>Euteleostomi</taxon>
        <taxon>Actinopterygii</taxon>
        <taxon>Neopterygii</taxon>
        <taxon>Teleostei</taxon>
        <taxon>Notacanthiformes</taxon>
        <taxon>Halosauridae</taxon>
        <taxon>Aldrovandia</taxon>
    </lineage>
</organism>
<keyword evidence="2" id="KW-1185">Reference proteome</keyword>
<protein>
    <submittedName>
        <fullName evidence="1">Uncharacterized protein</fullName>
    </submittedName>
</protein>
<accession>A0AAD7SKZ1</accession>
<dbReference type="AlphaFoldDB" id="A0AAD7SKZ1"/>